<comment type="caution">
    <text evidence="10">The sequence shown here is derived from an EMBL/GenBank/DDBJ whole genome shotgun (WGS) entry which is preliminary data.</text>
</comment>
<dbReference type="EMBL" id="JAPCID010000001">
    <property type="protein sequence ID" value="MDA0136029.1"/>
    <property type="molecule type" value="Genomic_DNA"/>
</dbReference>
<feature type="domain" description="Cytochrome c assembly protein" evidence="9">
    <location>
        <begin position="11"/>
        <end position="172"/>
    </location>
</feature>
<dbReference type="PRINTS" id="PR01386">
    <property type="entry name" value="CCMCBIOGNSIS"/>
</dbReference>
<dbReference type="InterPro" id="IPR003557">
    <property type="entry name" value="Cyt_c_biogenesis_CcmC"/>
</dbReference>
<evidence type="ECO:0000256" key="7">
    <source>
        <dbReference type="ARBA" id="ARBA00023136"/>
    </source>
</evidence>
<sequence>MNAVFGRGLKTLSLITVALIVGAFALVFFYAPNDADQGFIQKIFYLHVPLAIVALFGFVAGGIYGIRYLRSGDRLHDLRSYVAIHLSLILAVGALVTGSIWARGSWGVWWTWDEPTLVSFLIVFLLYACYQPLRFSIEDPERQARYAAVFAIVAGAFVPLNFTAVRMAESLVHPRVLSTTGGSMPGEMRLTFIVSLLGMACLFVTLWKYELASKHATFRLRSLKRKLANADDGFTPNPRRSAAPTL</sequence>
<dbReference type="InterPro" id="IPR045062">
    <property type="entry name" value="Cyt_c_biogenesis_CcsA/CcmC"/>
</dbReference>
<dbReference type="PANTHER" id="PTHR30071">
    <property type="entry name" value="HEME EXPORTER PROTEIN C"/>
    <property type="match status" value="1"/>
</dbReference>
<reference evidence="10" key="1">
    <citation type="submission" date="2022-10" db="EMBL/GenBank/DDBJ databases">
        <title>The WGS of Solirubrobacter sp. CPCC 204708.</title>
        <authorList>
            <person name="Jiang Z."/>
        </authorList>
    </citation>
    <scope>NUCLEOTIDE SEQUENCE</scope>
    <source>
        <strain evidence="10">CPCC 204708</strain>
    </source>
</reference>
<dbReference type="InterPro" id="IPR002541">
    <property type="entry name" value="Cyt_c_assembly"/>
</dbReference>
<comment type="similarity">
    <text evidence="2">Belongs to the CcmC/CycZ/HelC family.</text>
</comment>
<keyword evidence="6 8" id="KW-1133">Transmembrane helix</keyword>
<evidence type="ECO:0000313" key="11">
    <source>
        <dbReference type="Proteomes" id="UP001147700"/>
    </source>
</evidence>
<feature type="transmembrane region" description="Helical" evidence="8">
    <location>
        <begin position="116"/>
        <end position="133"/>
    </location>
</feature>
<dbReference type="PANTHER" id="PTHR30071:SF1">
    <property type="entry name" value="CYTOCHROME B_B6 PROTEIN-RELATED"/>
    <property type="match status" value="1"/>
</dbReference>
<evidence type="ECO:0000256" key="5">
    <source>
        <dbReference type="ARBA" id="ARBA00022748"/>
    </source>
</evidence>
<dbReference type="Pfam" id="PF01578">
    <property type="entry name" value="Cytochrom_C_asm"/>
    <property type="match status" value="1"/>
</dbReference>
<feature type="transmembrane region" description="Helical" evidence="8">
    <location>
        <begin position="43"/>
        <end position="69"/>
    </location>
</feature>
<evidence type="ECO:0000256" key="8">
    <source>
        <dbReference type="SAM" id="Phobius"/>
    </source>
</evidence>
<evidence type="ECO:0000256" key="2">
    <source>
        <dbReference type="ARBA" id="ARBA00005840"/>
    </source>
</evidence>
<name>A0ABT4RBX6_9ACTN</name>
<keyword evidence="11" id="KW-1185">Reference proteome</keyword>
<protein>
    <recommendedName>
        <fullName evidence="3">Heme exporter protein C</fullName>
    </recommendedName>
</protein>
<comment type="subcellular location">
    <subcellularLocation>
        <location evidence="1">Membrane</location>
        <topology evidence="1">Multi-pass membrane protein</topology>
    </subcellularLocation>
</comment>
<accession>A0ABT4RBX6</accession>
<keyword evidence="7 8" id="KW-0472">Membrane</keyword>
<keyword evidence="4 8" id="KW-0812">Transmembrane</keyword>
<evidence type="ECO:0000256" key="6">
    <source>
        <dbReference type="ARBA" id="ARBA00022989"/>
    </source>
</evidence>
<feature type="transmembrane region" description="Helical" evidence="8">
    <location>
        <begin position="12"/>
        <end position="31"/>
    </location>
</feature>
<proteinExistence type="inferred from homology"/>
<keyword evidence="5" id="KW-0201">Cytochrome c-type biogenesis</keyword>
<evidence type="ECO:0000256" key="3">
    <source>
        <dbReference type="ARBA" id="ARBA00016463"/>
    </source>
</evidence>
<evidence type="ECO:0000313" key="10">
    <source>
        <dbReference type="EMBL" id="MDA0136029.1"/>
    </source>
</evidence>
<feature type="transmembrane region" description="Helical" evidence="8">
    <location>
        <begin position="81"/>
        <end position="104"/>
    </location>
</feature>
<gene>
    <name evidence="10" type="ORF">OJ962_00855</name>
</gene>
<dbReference type="RefSeq" id="WP_202954686.1">
    <property type="nucleotide sequence ID" value="NZ_JAPCID010000001.1"/>
</dbReference>
<feature type="transmembrane region" description="Helical" evidence="8">
    <location>
        <begin position="188"/>
        <end position="209"/>
    </location>
</feature>
<feature type="transmembrane region" description="Helical" evidence="8">
    <location>
        <begin position="145"/>
        <end position="168"/>
    </location>
</feature>
<organism evidence="10 11">
    <name type="scientific">Solirubrobacter deserti</name>
    <dbReference type="NCBI Taxonomy" id="2282478"/>
    <lineage>
        <taxon>Bacteria</taxon>
        <taxon>Bacillati</taxon>
        <taxon>Actinomycetota</taxon>
        <taxon>Thermoleophilia</taxon>
        <taxon>Solirubrobacterales</taxon>
        <taxon>Solirubrobacteraceae</taxon>
        <taxon>Solirubrobacter</taxon>
    </lineage>
</organism>
<evidence type="ECO:0000256" key="1">
    <source>
        <dbReference type="ARBA" id="ARBA00004141"/>
    </source>
</evidence>
<evidence type="ECO:0000259" key="9">
    <source>
        <dbReference type="Pfam" id="PF01578"/>
    </source>
</evidence>
<dbReference type="Proteomes" id="UP001147700">
    <property type="component" value="Unassembled WGS sequence"/>
</dbReference>
<evidence type="ECO:0000256" key="4">
    <source>
        <dbReference type="ARBA" id="ARBA00022692"/>
    </source>
</evidence>